<proteinExistence type="predicted"/>
<dbReference type="EMBL" id="JAUNZN010000009">
    <property type="protein sequence ID" value="KAK4816588.1"/>
    <property type="molecule type" value="Genomic_DNA"/>
</dbReference>
<evidence type="ECO:0000313" key="3">
    <source>
        <dbReference type="Proteomes" id="UP001333110"/>
    </source>
</evidence>
<evidence type="ECO:0000313" key="2">
    <source>
        <dbReference type="EMBL" id="KAK4816588.1"/>
    </source>
</evidence>
<evidence type="ECO:0008006" key="4">
    <source>
        <dbReference type="Google" id="ProtNLM"/>
    </source>
</evidence>
<reference evidence="2 3" key="1">
    <citation type="journal article" date="2023" name="J. Hered.">
        <title>Chromosome-level genome of the wood stork (Mycteria americana) provides insight into avian chromosome evolution.</title>
        <authorList>
            <person name="Flamio R. Jr."/>
            <person name="Ramstad K.M."/>
        </authorList>
    </citation>
    <scope>NUCLEOTIDE SEQUENCE [LARGE SCALE GENOMIC DNA]</scope>
    <source>
        <strain evidence="2">JAX WOST 10</strain>
    </source>
</reference>
<name>A0AAN7S301_MYCAM</name>
<organism evidence="2 3">
    <name type="scientific">Mycteria americana</name>
    <name type="common">Wood stork</name>
    <dbReference type="NCBI Taxonomy" id="33587"/>
    <lineage>
        <taxon>Eukaryota</taxon>
        <taxon>Metazoa</taxon>
        <taxon>Chordata</taxon>
        <taxon>Craniata</taxon>
        <taxon>Vertebrata</taxon>
        <taxon>Euteleostomi</taxon>
        <taxon>Archelosauria</taxon>
        <taxon>Archosauria</taxon>
        <taxon>Dinosauria</taxon>
        <taxon>Saurischia</taxon>
        <taxon>Theropoda</taxon>
        <taxon>Coelurosauria</taxon>
        <taxon>Aves</taxon>
        <taxon>Neognathae</taxon>
        <taxon>Neoaves</taxon>
        <taxon>Aequornithes</taxon>
        <taxon>Ciconiiformes</taxon>
        <taxon>Ciconiidae</taxon>
        <taxon>Mycteria</taxon>
    </lineage>
</organism>
<dbReference type="AlphaFoldDB" id="A0AAN7S301"/>
<dbReference type="Proteomes" id="UP001333110">
    <property type="component" value="Unassembled WGS sequence"/>
</dbReference>
<protein>
    <recommendedName>
        <fullName evidence="4">Reverse transcriptase domain-containing protein</fullName>
    </recommendedName>
</protein>
<evidence type="ECO:0000256" key="1">
    <source>
        <dbReference type="SAM" id="MobiDB-lite"/>
    </source>
</evidence>
<keyword evidence="3" id="KW-1185">Reference proteome</keyword>
<accession>A0AAN7S301</accession>
<gene>
    <name evidence="2" type="ORF">QYF61_017978</name>
</gene>
<feature type="region of interest" description="Disordered" evidence="1">
    <location>
        <begin position="44"/>
        <end position="70"/>
    </location>
</feature>
<sequence>MGWWVKGDQMVVIIITKSIWKPVTSGVPQGSILLPILVGTKGSQQAREMGTQESHEFQKRKVTGPASGKE</sequence>
<comment type="caution">
    <text evidence="2">The sequence shown here is derived from an EMBL/GenBank/DDBJ whole genome shotgun (WGS) entry which is preliminary data.</text>
</comment>